<accession>A0A1L3EVJ7</accession>
<feature type="domain" description="Ketoreductase" evidence="4">
    <location>
        <begin position="5"/>
        <end position="185"/>
    </location>
</feature>
<evidence type="ECO:0000259" key="4">
    <source>
        <dbReference type="SMART" id="SM00822"/>
    </source>
</evidence>
<dbReference type="GO" id="GO:0016020">
    <property type="term" value="C:membrane"/>
    <property type="evidence" value="ECO:0007669"/>
    <property type="project" value="TreeGrafter"/>
</dbReference>
<evidence type="ECO:0000256" key="2">
    <source>
        <dbReference type="ARBA" id="ARBA00023002"/>
    </source>
</evidence>
<organism evidence="5 6">
    <name type="scientific">Luteibacter rhizovicinus DSM 16549</name>
    <dbReference type="NCBI Taxonomy" id="1440763"/>
    <lineage>
        <taxon>Bacteria</taxon>
        <taxon>Pseudomonadati</taxon>
        <taxon>Pseudomonadota</taxon>
        <taxon>Gammaproteobacteria</taxon>
        <taxon>Lysobacterales</taxon>
        <taxon>Rhodanobacteraceae</taxon>
        <taxon>Luteibacter</taxon>
    </lineage>
</organism>
<dbReference type="InterPro" id="IPR020904">
    <property type="entry name" value="Sc_DH/Rdtase_CS"/>
</dbReference>
<dbReference type="InterPro" id="IPR002347">
    <property type="entry name" value="SDR_fam"/>
</dbReference>
<protein>
    <submittedName>
        <fullName evidence="5">Short-chain dehydrogenase</fullName>
    </submittedName>
</protein>
<dbReference type="PANTHER" id="PTHR44196">
    <property type="entry name" value="DEHYDROGENASE/REDUCTASE SDR FAMILY MEMBER 7B"/>
    <property type="match status" value="1"/>
</dbReference>
<sequence length="259" mass="27466">MASNGWALVTGASSGLGRDFAHALAQQGSNVVLAARRAEPMERLADDLRSRYGVQARVVPLDLSADGAAAALKLRLDGEGILVDTLINNAGHGITAEFLEAPIERINAMLRLNVLGLTDLTHVFANDMARRGGGKVMLVASVAAFQPCPHFAAYAASKAYVLSLGEALHTELKSRNVVVTVLSPGVTETSFFDAAGEAPNAAMKRMMMKSRPVVDIGLAAMAAGKSAVIAGRINRVMAFLSRLFSRQQLSRITYRMATT</sequence>
<dbReference type="AlphaFoldDB" id="A0A1L3EVJ7"/>
<evidence type="ECO:0000313" key="5">
    <source>
        <dbReference type="EMBL" id="APG05086.1"/>
    </source>
</evidence>
<evidence type="ECO:0000313" key="6">
    <source>
        <dbReference type="Proteomes" id="UP000182987"/>
    </source>
</evidence>
<dbReference type="InterPro" id="IPR036291">
    <property type="entry name" value="NAD(P)-bd_dom_sf"/>
</dbReference>
<dbReference type="Gene3D" id="3.40.50.720">
    <property type="entry name" value="NAD(P)-binding Rossmann-like Domain"/>
    <property type="match status" value="1"/>
</dbReference>
<dbReference type="PIRSF" id="PIRSF000126">
    <property type="entry name" value="11-beta-HSD1"/>
    <property type="match status" value="1"/>
</dbReference>
<dbReference type="RefSeq" id="WP_046967139.1">
    <property type="nucleotide sequence ID" value="NZ_CP017480.1"/>
</dbReference>
<dbReference type="Proteomes" id="UP000182987">
    <property type="component" value="Chromosome"/>
</dbReference>
<reference evidence="6" key="1">
    <citation type="submission" date="2016-09" db="EMBL/GenBank/DDBJ databases">
        <authorList>
            <person name="Lysoe E."/>
        </authorList>
    </citation>
    <scope>NUCLEOTIDE SEQUENCE [LARGE SCALE GENOMIC DNA]</scope>
    <source>
        <strain evidence="6">LJ96T</strain>
    </source>
</reference>
<dbReference type="EMBL" id="CP017480">
    <property type="protein sequence ID" value="APG05086.1"/>
    <property type="molecule type" value="Genomic_DNA"/>
</dbReference>
<evidence type="ECO:0000256" key="3">
    <source>
        <dbReference type="RuleBase" id="RU000363"/>
    </source>
</evidence>
<dbReference type="GO" id="GO:0016491">
    <property type="term" value="F:oxidoreductase activity"/>
    <property type="evidence" value="ECO:0007669"/>
    <property type="project" value="UniProtKB-KW"/>
</dbReference>
<gene>
    <name evidence="5" type="ORF">BJI69_15070</name>
</gene>
<dbReference type="STRING" id="1440763.BJI69_15070"/>
<keyword evidence="6" id="KW-1185">Reference proteome</keyword>
<dbReference type="PROSITE" id="PS00061">
    <property type="entry name" value="ADH_SHORT"/>
    <property type="match status" value="1"/>
</dbReference>
<dbReference type="Pfam" id="PF00106">
    <property type="entry name" value="adh_short"/>
    <property type="match status" value="1"/>
</dbReference>
<dbReference type="OrthoDB" id="9810734at2"/>
<comment type="similarity">
    <text evidence="1 3">Belongs to the short-chain dehydrogenases/reductases (SDR) family.</text>
</comment>
<dbReference type="InterPro" id="IPR057326">
    <property type="entry name" value="KR_dom"/>
</dbReference>
<dbReference type="SMART" id="SM00822">
    <property type="entry name" value="PKS_KR"/>
    <property type="match status" value="1"/>
</dbReference>
<proteinExistence type="inferred from homology"/>
<dbReference type="PRINTS" id="PR00081">
    <property type="entry name" value="GDHRDH"/>
</dbReference>
<dbReference type="SUPFAM" id="SSF51735">
    <property type="entry name" value="NAD(P)-binding Rossmann-fold domains"/>
    <property type="match status" value="1"/>
</dbReference>
<dbReference type="PRINTS" id="PR00080">
    <property type="entry name" value="SDRFAMILY"/>
</dbReference>
<name>A0A1L3EVJ7_9GAMM</name>
<evidence type="ECO:0000256" key="1">
    <source>
        <dbReference type="ARBA" id="ARBA00006484"/>
    </source>
</evidence>
<dbReference type="KEGG" id="lrz:BJI69_15070"/>
<dbReference type="PANTHER" id="PTHR44196:SF2">
    <property type="entry name" value="SHORT-CHAIN DEHYDROGENASE-RELATED"/>
    <property type="match status" value="1"/>
</dbReference>
<keyword evidence="2" id="KW-0560">Oxidoreductase</keyword>